<dbReference type="GO" id="GO:0005524">
    <property type="term" value="F:ATP binding"/>
    <property type="evidence" value="ECO:0007669"/>
    <property type="project" value="UniProtKB-KW"/>
</dbReference>
<dbReference type="Pfam" id="PF13090">
    <property type="entry name" value="PP_kinase_C"/>
    <property type="match status" value="1"/>
</dbReference>
<name>A0A7C5P7Z9_9BACT</name>
<dbReference type="InterPro" id="IPR041108">
    <property type="entry name" value="PP_kinase_C_1"/>
</dbReference>
<dbReference type="InterPro" id="IPR036830">
    <property type="entry name" value="PP_kinase_middle_dom_sf"/>
</dbReference>
<dbReference type="NCBIfam" id="NF003917">
    <property type="entry name" value="PRK05443.1-1"/>
    <property type="match status" value="1"/>
</dbReference>
<comment type="catalytic activity">
    <reaction evidence="6 7">
        <text>[phosphate](n) + ATP = [phosphate](n+1) + ADP</text>
        <dbReference type="Rhea" id="RHEA:19573"/>
        <dbReference type="Rhea" id="RHEA-COMP:9859"/>
        <dbReference type="Rhea" id="RHEA-COMP:14280"/>
        <dbReference type="ChEBI" id="CHEBI:16838"/>
        <dbReference type="ChEBI" id="CHEBI:30616"/>
        <dbReference type="ChEBI" id="CHEBI:456216"/>
        <dbReference type="EC" id="2.7.4.1"/>
    </reaction>
</comment>
<feature type="binding site" evidence="6">
    <location>
        <position position="388"/>
    </location>
    <ligand>
        <name>Mg(2+)</name>
        <dbReference type="ChEBI" id="CHEBI:18420"/>
    </ligand>
</feature>
<evidence type="ECO:0000256" key="2">
    <source>
        <dbReference type="ARBA" id="ARBA00022679"/>
    </source>
</evidence>
<evidence type="ECO:0000259" key="10">
    <source>
        <dbReference type="Pfam" id="PF13090"/>
    </source>
</evidence>
<dbReference type="Pfam" id="PF13089">
    <property type="entry name" value="PP_kinase_N"/>
    <property type="match status" value="1"/>
</dbReference>
<dbReference type="SUPFAM" id="SSF140356">
    <property type="entry name" value="PPK N-terminal domain-like"/>
    <property type="match status" value="1"/>
</dbReference>
<dbReference type="NCBIfam" id="NF003918">
    <property type="entry name" value="PRK05443.1-2"/>
    <property type="match status" value="1"/>
</dbReference>
<evidence type="ECO:0000256" key="7">
    <source>
        <dbReference type="RuleBase" id="RU003800"/>
    </source>
</evidence>
<dbReference type="GO" id="GO:0008976">
    <property type="term" value="F:polyphosphate kinase activity"/>
    <property type="evidence" value="ECO:0007669"/>
    <property type="project" value="UniProtKB-UniRule"/>
</dbReference>
<feature type="binding site" evidence="6">
    <location>
        <position position="418"/>
    </location>
    <ligand>
        <name>Mg(2+)</name>
        <dbReference type="ChEBI" id="CHEBI:18420"/>
    </ligand>
</feature>
<evidence type="ECO:0000259" key="8">
    <source>
        <dbReference type="Pfam" id="PF02503"/>
    </source>
</evidence>
<dbReference type="PIRSF" id="PIRSF015589">
    <property type="entry name" value="PP_kinase"/>
    <property type="match status" value="1"/>
</dbReference>
<keyword evidence="6" id="KW-0460">Magnesium</keyword>
<proteinExistence type="inferred from homology"/>
<evidence type="ECO:0000256" key="5">
    <source>
        <dbReference type="ARBA" id="ARBA00022840"/>
    </source>
</evidence>
<feature type="domain" description="Polyphosphate kinase N-terminal" evidence="9">
    <location>
        <begin position="10"/>
        <end position="114"/>
    </location>
</feature>
<comment type="PTM">
    <text evidence="6 7">An intermediate of this reaction is the autophosphorylated ppk in which a phosphate is covalently linked to a histidine residue through a N-P bond.</text>
</comment>
<evidence type="ECO:0000259" key="9">
    <source>
        <dbReference type="Pfam" id="PF13089"/>
    </source>
</evidence>
<keyword evidence="1 6" id="KW-0597">Phosphoprotein</keyword>
<evidence type="ECO:0000256" key="1">
    <source>
        <dbReference type="ARBA" id="ARBA00022553"/>
    </source>
</evidence>
<keyword evidence="2 6" id="KW-0808">Transferase</keyword>
<dbReference type="Gene3D" id="3.30.870.10">
    <property type="entry name" value="Endonuclease Chain A"/>
    <property type="match status" value="2"/>
</dbReference>
<evidence type="ECO:0000256" key="3">
    <source>
        <dbReference type="ARBA" id="ARBA00022741"/>
    </source>
</evidence>
<dbReference type="PANTHER" id="PTHR30218">
    <property type="entry name" value="POLYPHOSPHATE KINASE"/>
    <property type="match status" value="1"/>
</dbReference>
<dbReference type="GO" id="GO:0046872">
    <property type="term" value="F:metal ion binding"/>
    <property type="evidence" value="ECO:0007669"/>
    <property type="project" value="UniProtKB-KW"/>
</dbReference>
<dbReference type="SUPFAM" id="SSF56024">
    <property type="entry name" value="Phospholipase D/nuclease"/>
    <property type="match status" value="2"/>
</dbReference>
<comment type="caution">
    <text evidence="12">The sequence shown here is derived from an EMBL/GenBank/DDBJ whole genome shotgun (WGS) entry which is preliminary data.</text>
</comment>
<comment type="cofactor">
    <cofactor evidence="6">
        <name>Mg(2+)</name>
        <dbReference type="ChEBI" id="CHEBI:18420"/>
    </cofactor>
</comment>
<dbReference type="GO" id="GO:0006799">
    <property type="term" value="P:polyphosphate biosynthetic process"/>
    <property type="evidence" value="ECO:0007669"/>
    <property type="project" value="UniProtKB-UniRule"/>
</dbReference>
<keyword evidence="5 6" id="KW-0067">ATP-binding</keyword>
<evidence type="ECO:0000313" key="12">
    <source>
        <dbReference type="EMBL" id="HHI65648.1"/>
    </source>
</evidence>
<dbReference type="InterPro" id="IPR024953">
    <property type="entry name" value="PP_kinase_middle"/>
</dbReference>
<evidence type="ECO:0000256" key="4">
    <source>
        <dbReference type="ARBA" id="ARBA00022777"/>
    </source>
</evidence>
<dbReference type="HAMAP" id="MF_00347">
    <property type="entry name" value="Polyphosphate_kinase"/>
    <property type="match status" value="1"/>
</dbReference>
<dbReference type="EMBL" id="DRUY01000124">
    <property type="protein sequence ID" value="HHI65648.1"/>
    <property type="molecule type" value="Genomic_DNA"/>
</dbReference>
<reference evidence="12" key="1">
    <citation type="journal article" date="2020" name="mSystems">
        <title>Genome- and Community-Level Interaction Insights into Carbon Utilization and Element Cycling Functions of Hydrothermarchaeota in Hydrothermal Sediment.</title>
        <authorList>
            <person name="Zhou Z."/>
            <person name="Liu Y."/>
            <person name="Xu W."/>
            <person name="Pan J."/>
            <person name="Luo Z.H."/>
            <person name="Li M."/>
        </authorList>
    </citation>
    <scope>NUCLEOTIDE SEQUENCE [LARGE SCALE GENOMIC DNA]</scope>
    <source>
        <strain evidence="12">SpSt-1019</strain>
    </source>
</reference>
<evidence type="ECO:0000259" key="11">
    <source>
        <dbReference type="Pfam" id="PF17941"/>
    </source>
</evidence>
<keyword evidence="3 6" id="KW-0547">Nucleotide-binding</keyword>
<feature type="active site" description="Phosphohistidine intermediate" evidence="6">
    <location>
        <position position="448"/>
    </location>
</feature>
<dbReference type="InterPro" id="IPR003414">
    <property type="entry name" value="PP_kinase"/>
</dbReference>
<dbReference type="CDD" id="cd09168">
    <property type="entry name" value="PLDc_PaPPK1_C2_like"/>
    <property type="match status" value="1"/>
</dbReference>
<dbReference type="SUPFAM" id="SSF143724">
    <property type="entry name" value="PHP14-like"/>
    <property type="match status" value="1"/>
</dbReference>
<feature type="binding site" evidence="6">
    <location>
        <position position="574"/>
    </location>
    <ligand>
        <name>ATP</name>
        <dbReference type="ChEBI" id="CHEBI:30616"/>
    </ligand>
</feature>
<dbReference type="EC" id="2.7.4.1" evidence="6 7"/>
<dbReference type="Gene3D" id="3.30.1840.10">
    <property type="entry name" value="Polyphosphate kinase middle domain"/>
    <property type="match status" value="1"/>
</dbReference>
<dbReference type="NCBIfam" id="NF003921">
    <property type="entry name" value="PRK05443.2-2"/>
    <property type="match status" value="1"/>
</dbReference>
<feature type="binding site" evidence="6">
    <location>
        <position position="602"/>
    </location>
    <ligand>
        <name>ATP</name>
        <dbReference type="ChEBI" id="CHEBI:30616"/>
    </ligand>
</feature>
<accession>A0A7C5P7Z9</accession>
<dbReference type="Pfam" id="PF17941">
    <property type="entry name" value="PP_kinase_C_1"/>
    <property type="match status" value="1"/>
</dbReference>
<dbReference type="NCBIfam" id="TIGR03705">
    <property type="entry name" value="poly_P_kin"/>
    <property type="match status" value="1"/>
</dbReference>
<dbReference type="CDD" id="cd09165">
    <property type="entry name" value="PLDc_PaPPK1_C1_like"/>
    <property type="match status" value="1"/>
</dbReference>
<dbReference type="Pfam" id="PF02503">
    <property type="entry name" value="PP_kinase"/>
    <property type="match status" value="1"/>
</dbReference>
<feature type="domain" description="Polyphosphate kinase C-terminal" evidence="11">
    <location>
        <begin position="344"/>
        <end position="509"/>
    </location>
</feature>
<keyword evidence="6" id="KW-0479">Metal-binding</keyword>
<protein>
    <recommendedName>
        <fullName evidence="6 7">Polyphosphate kinase</fullName>
        <ecNumber evidence="6 7">2.7.4.1</ecNumber>
    </recommendedName>
    <alternativeName>
        <fullName evidence="6">ATP-polyphosphate phosphotransferase</fullName>
    </alternativeName>
    <alternativeName>
        <fullName evidence="6">Polyphosphoric acid kinase</fullName>
    </alternativeName>
</protein>
<dbReference type="GO" id="GO:0009358">
    <property type="term" value="C:polyphosphate kinase complex"/>
    <property type="evidence" value="ECO:0007669"/>
    <property type="project" value="InterPro"/>
</dbReference>
<comment type="function">
    <text evidence="6 7">Catalyzes the reversible transfer of the terminal phosphate of ATP to form a long-chain polyphosphate (polyP).</text>
</comment>
<feature type="binding site" evidence="6">
    <location>
        <position position="481"/>
    </location>
    <ligand>
        <name>ATP</name>
        <dbReference type="ChEBI" id="CHEBI:30616"/>
    </ligand>
</feature>
<feature type="binding site" evidence="6">
    <location>
        <position position="47"/>
    </location>
    <ligand>
        <name>ATP</name>
        <dbReference type="ChEBI" id="CHEBI:30616"/>
    </ligand>
</feature>
<evidence type="ECO:0000256" key="6">
    <source>
        <dbReference type="HAMAP-Rule" id="MF_00347"/>
    </source>
</evidence>
<dbReference type="AlphaFoldDB" id="A0A7C5P7Z9"/>
<gene>
    <name evidence="12" type="primary">ppk1</name>
    <name evidence="6" type="synonym">ppk</name>
    <name evidence="12" type="ORF">ENL70_03765</name>
</gene>
<dbReference type="InterPro" id="IPR025200">
    <property type="entry name" value="PPK_C_dom2"/>
</dbReference>
<feature type="domain" description="Polyphosphate kinase C-terminal" evidence="10">
    <location>
        <begin position="518"/>
        <end position="684"/>
    </location>
</feature>
<feature type="domain" description="Polyphosphate kinase middle" evidence="8">
    <location>
        <begin position="124"/>
        <end position="313"/>
    </location>
</feature>
<dbReference type="Gene3D" id="1.20.58.310">
    <property type="entry name" value="Polyphosphate kinase N-terminal domain"/>
    <property type="match status" value="1"/>
</dbReference>
<organism evidence="12">
    <name type="scientific">Thermodesulfobium narugense</name>
    <dbReference type="NCBI Taxonomy" id="184064"/>
    <lineage>
        <taxon>Bacteria</taxon>
        <taxon>Pseudomonadati</taxon>
        <taxon>Thermodesulfobiota</taxon>
        <taxon>Thermodesulfobiia</taxon>
        <taxon>Thermodesulfobiales</taxon>
        <taxon>Thermodesulfobiaceae</taxon>
        <taxon>Thermodesulfobium</taxon>
    </lineage>
</organism>
<dbReference type="PANTHER" id="PTHR30218:SF0">
    <property type="entry name" value="POLYPHOSPHATE KINASE"/>
    <property type="match status" value="1"/>
</dbReference>
<keyword evidence="4 6" id="KW-0418">Kinase</keyword>
<dbReference type="InterPro" id="IPR036832">
    <property type="entry name" value="PPK_N_dom_sf"/>
</dbReference>
<dbReference type="InterPro" id="IPR025198">
    <property type="entry name" value="PPK_N_dom"/>
</dbReference>
<comment type="similarity">
    <text evidence="6 7">Belongs to the polyphosphate kinase 1 (PPK1) family.</text>
</comment>
<sequence length="722" mass="84085">MLTRERIYNINRELSLLEFNKRVLEEAKDSSNKLFERLKFLSIVSSNMDEFFMIRVSSIIDKVLDDFVFQDSSGLTPKELYKEITIKAHEIAQDQQKLYLGELSTLLKQNNIYILKINELNANQLKFVQKYYKNIIYPVLTPMAVDNSRPFPFIQNRTLNIFVLIRANTSYLVKNKKQNLKKEEVFAIIQVPGVLDRLIPLPSDKDKYCYVLLEDIIIQHLSDLFNNQEIAYSSLFRITRDADLTIDEQIAEDILEEIEKSLKRRRYGEIVRLEISKDCPEVLENFLKENFELDEEDIYKIDGPLDYTFLMKFVNQENNAFKHLKDKPLPPVKPVDFIVPDKRSIFDLIKEKDLLIHVPFESFEKIIEFVRTAATDPDVLAIKMTLYRFTKNSPIVRALEEAADNGKQVTVVIELKARFDEENNIIWAKKLEKAGCHVVYGLAHLKVHAKAILVVRREEGTIRRYVHLGTGNYNENTARQYTDISMFTSNVYFGTDVSNLFNTLTGLSQPSHWYKIGVSPINLREKLIRLIRREATYKSNGYIIAKMNALVDDEIIEELYSASSKGVKIDLIVRGICCLRPGIKGVSENIRVISIVGRFLEHSRIFYFKNDSNEEIYLSSADWMPRNLDRRIETIFPVESELLKGRIKRWLNIMLKDNTKARELREDGTYIRVKGNLHNKIDSQILLYEDILQSAELKNKEIKAIKSMEFVPIQNFDDEVAI</sequence>